<evidence type="ECO:0008006" key="3">
    <source>
        <dbReference type="Google" id="ProtNLM"/>
    </source>
</evidence>
<comment type="caution">
    <text evidence="1">The sequence shown here is derived from an EMBL/GenBank/DDBJ whole genome shotgun (WGS) entry which is preliminary data.</text>
</comment>
<organism evidence="1 2">
    <name type="scientific">Dethiobacter alkaliphilus AHT 1</name>
    <dbReference type="NCBI Taxonomy" id="555088"/>
    <lineage>
        <taxon>Bacteria</taxon>
        <taxon>Bacillati</taxon>
        <taxon>Bacillota</taxon>
        <taxon>Dethiobacteria</taxon>
        <taxon>Dethiobacterales</taxon>
        <taxon>Dethiobacteraceae</taxon>
        <taxon>Dethiobacter</taxon>
    </lineage>
</organism>
<evidence type="ECO:0000313" key="2">
    <source>
        <dbReference type="Proteomes" id="UP000006443"/>
    </source>
</evidence>
<gene>
    <name evidence="1" type="ORF">DealDRAFT_2658</name>
</gene>
<accession>C0GJJ9</accession>
<dbReference type="AlphaFoldDB" id="C0GJJ9"/>
<evidence type="ECO:0000313" key="1">
    <source>
        <dbReference type="EMBL" id="EEG76546.1"/>
    </source>
</evidence>
<dbReference type="Proteomes" id="UP000006443">
    <property type="component" value="Unassembled WGS sequence"/>
</dbReference>
<protein>
    <recommendedName>
        <fullName evidence="3">FlgN family protein</fullName>
    </recommendedName>
</protein>
<proteinExistence type="predicted"/>
<keyword evidence="2" id="KW-1185">Reference proteome</keyword>
<sequence length="144" mass="16584">MSDLEHLSTEMELSHQLQLFRVIYSVTEALADLCAQGIQDQKQIDKLLSKRQQIMDEITQFQQDSVVTNDEGGLSPEIKNLHYEMRSVLQKTAILNKKVTDYLQVSRDKVKKDILMFQAEKKAGVLYKKTSLQSEGFFIDSKKN</sequence>
<name>C0GJJ9_DETAL</name>
<dbReference type="EMBL" id="ACJM01000016">
    <property type="protein sequence ID" value="EEG76546.1"/>
    <property type="molecule type" value="Genomic_DNA"/>
</dbReference>
<dbReference type="STRING" id="555088.DealDRAFT_2658"/>
<dbReference type="RefSeq" id="WP_008518281.1">
    <property type="nucleotide sequence ID" value="NZ_ACJM01000016.1"/>
</dbReference>
<reference evidence="1 2" key="1">
    <citation type="submission" date="2009-02" db="EMBL/GenBank/DDBJ databases">
        <title>Sequencing of the draft genome and assembly of Dethiobacter alkaliphilus AHT 1.</title>
        <authorList>
            <consortium name="US DOE Joint Genome Institute (JGI-PGF)"/>
            <person name="Lucas S."/>
            <person name="Copeland A."/>
            <person name="Lapidus A."/>
            <person name="Glavina del Rio T."/>
            <person name="Dalin E."/>
            <person name="Tice H."/>
            <person name="Bruce D."/>
            <person name="Goodwin L."/>
            <person name="Pitluck S."/>
            <person name="Larimer F."/>
            <person name="Land M.L."/>
            <person name="Hauser L."/>
            <person name="Muyzer G."/>
        </authorList>
    </citation>
    <scope>NUCLEOTIDE SEQUENCE [LARGE SCALE GENOMIC DNA]</scope>
    <source>
        <strain evidence="1 2">AHT 1</strain>
    </source>
</reference>